<evidence type="ECO:0000256" key="1">
    <source>
        <dbReference type="SAM" id="Phobius"/>
    </source>
</evidence>
<comment type="caution">
    <text evidence="2">The sequence shown here is derived from an EMBL/GenBank/DDBJ whole genome shotgun (WGS) entry which is preliminary data.</text>
</comment>
<keyword evidence="1" id="KW-0472">Membrane</keyword>
<keyword evidence="1" id="KW-1133">Transmembrane helix</keyword>
<evidence type="ECO:0000313" key="2">
    <source>
        <dbReference type="EMBL" id="MCL1117963.1"/>
    </source>
</evidence>
<dbReference type="Proteomes" id="UP001203212">
    <property type="component" value="Unassembled WGS sequence"/>
</dbReference>
<gene>
    <name evidence="2" type="ORF">L2689_12025</name>
</gene>
<evidence type="ECO:0000313" key="3">
    <source>
        <dbReference type="Proteomes" id="UP001203212"/>
    </source>
</evidence>
<proteinExistence type="predicted"/>
<keyword evidence="1" id="KW-0812">Transmembrane</keyword>
<keyword evidence="3" id="KW-1185">Reference proteome</keyword>
<accession>A0ABT0L2N3</accession>
<name>A0ABT0L2N3_9GAMM</name>
<feature type="transmembrane region" description="Helical" evidence="1">
    <location>
        <begin position="12"/>
        <end position="29"/>
    </location>
</feature>
<reference evidence="2 3" key="1">
    <citation type="submission" date="2022-01" db="EMBL/GenBank/DDBJ databases">
        <title>Whole genome-based taxonomy of the Shewanellaceae.</title>
        <authorList>
            <person name="Martin-Rodriguez A.J."/>
        </authorList>
    </citation>
    <scope>NUCLEOTIDE SEQUENCE [LARGE SCALE GENOMIC DNA]</scope>
    <source>
        <strain evidence="2 3">JCM 17801</strain>
    </source>
</reference>
<protein>
    <submittedName>
        <fullName evidence="2">Uncharacterized protein</fullName>
    </submittedName>
</protein>
<organism evidence="2 3">
    <name type="scientific">Shewanella aestuarii</name>
    <dbReference type="NCBI Taxonomy" id="1028752"/>
    <lineage>
        <taxon>Bacteria</taxon>
        <taxon>Pseudomonadati</taxon>
        <taxon>Pseudomonadota</taxon>
        <taxon>Gammaproteobacteria</taxon>
        <taxon>Alteromonadales</taxon>
        <taxon>Shewanellaceae</taxon>
        <taxon>Shewanella</taxon>
    </lineage>
</organism>
<dbReference type="RefSeq" id="WP_188841792.1">
    <property type="nucleotide sequence ID" value="NZ_BMOT01000007.1"/>
</dbReference>
<sequence length="65" mass="7195">MAQLWLSHKLKTTAIITLCIIAVIASVQTTGLTRALIELVAFVSLIWLALSKPDIKQHDCHLRGE</sequence>
<dbReference type="EMBL" id="JAKILK010000006">
    <property type="protein sequence ID" value="MCL1117963.1"/>
    <property type="molecule type" value="Genomic_DNA"/>
</dbReference>